<evidence type="ECO:0000313" key="4">
    <source>
        <dbReference type="Proteomes" id="UP000254079"/>
    </source>
</evidence>
<dbReference type="Pfam" id="PF20350">
    <property type="entry name" value="DUF6645"/>
    <property type="match status" value="1"/>
</dbReference>
<sequence>MGKPLYQDLLFRTKAALQKNPKNVLLAICWMQGEFDMTNASYAQQPAAFLAMVQQFRADLAGLAAQCHGGSPASVPWICGDTTYAWKQEHGTQYEVVYGAYKGKESQQIYFVPFMTDGSGVNTPTNNPSEDPDIVGSGYYGSASRTNKNWVSSNRPTHFSSWARRGIIPDRMATAILNAAGRTSAFISGKAPEIKPSPGGDTPSGPSEDASIRTISLLPTAGDAAAQGWSIKNGGIQLSDGVFKITKQSNKAWSLTRPVDDAVSLLTRGGRLSCKFRLSGALTNNQFGLGIYLYTDVALPDVVAMTGTGNPFLMSFFTQTTDGKLNLMHHKKAGNTKLGEFGNYSNDWQTLELVFTAGSATVTPKLNGVAGPAFQVIKDSLTVGLNALTLTDITKNATYGVEIESLVLEINAPASS</sequence>
<accession>A0A376UCQ6</accession>
<dbReference type="SUPFAM" id="SSF52266">
    <property type="entry name" value="SGNH hydrolase"/>
    <property type="match status" value="1"/>
</dbReference>
<name>A0A376UCQ6_ECOLX</name>
<dbReference type="AlphaFoldDB" id="A0A376UCQ6"/>
<protein>
    <submittedName>
        <fullName evidence="3">Phage protein</fullName>
    </submittedName>
</protein>
<gene>
    <name evidence="3" type="ORF">NCTC8622_06124</name>
</gene>
<evidence type="ECO:0000313" key="3">
    <source>
        <dbReference type="EMBL" id="STI86980.1"/>
    </source>
</evidence>
<proteinExistence type="predicted"/>
<reference evidence="3 4" key="1">
    <citation type="submission" date="2018-06" db="EMBL/GenBank/DDBJ databases">
        <authorList>
            <consortium name="Pathogen Informatics"/>
            <person name="Doyle S."/>
        </authorList>
    </citation>
    <scope>NUCLEOTIDE SEQUENCE [LARGE SCALE GENOMIC DNA]</scope>
    <source>
        <strain evidence="3 4">NCTC8622</strain>
    </source>
</reference>
<feature type="compositionally biased region" description="Low complexity" evidence="1">
    <location>
        <begin position="196"/>
        <end position="207"/>
    </location>
</feature>
<dbReference type="Gene3D" id="3.40.50.1110">
    <property type="entry name" value="SGNH hydrolase"/>
    <property type="match status" value="1"/>
</dbReference>
<dbReference type="InterPro" id="IPR046587">
    <property type="entry name" value="DUF6645"/>
</dbReference>
<evidence type="ECO:0000256" key="1">
    <source>
        <dbReference type="SAM" id="MobiDB-lite"/>
    </source>
</evidence>
<organism evidence="3 4">
    <name type="scientific">Escherichia coli</name>
    <dbReference type="NCBI Taxonomy" id="562"/>
    <lineage>
        <taxon>Bacteria</taxon>
        <taxon>Pseudomonadati</taxon>
        <taxon>Pseudomonadota</taxon>
        <taxon>Gammaproteobacteria</taxon>
        <taxon>Enterobacterales</taxon>
        <taxon>Enterobacteriaceae</taxon>
        <taxon>Escherichia</taxon>
    </lineage>
</organism>
<dbReference type="InterPro" id="IPR036514">
    <property type="entry name" value="SGNH_hydro_sf"/>
</dbReference>
<evidence type="ECO:0000259" key="2">
    <source>
        <dbReference type="Pfam" id="PF20350"/>
    </source>
</evidence>
<dbReference type="Proteomes" id="UP000254079">
    <property type="component" value="Unassembled WGS sequence"/>
</dbReference>
<dbReference type="EMBL" id="UGCP01000002">
    <property type="protein sequence ID" value="STI86980.1"/>
    <property type="molecule type" value="Genomic_DNA"/>
</dbReference>
<feature type="domain" description="DUF6645" evidence="2">
    <location>
        <begin position="266"/>
        <end position="376"/>
    </location>
</feature>
<dbReference type="GO" id="GO:0016788">
    <property type="term" value="F:hydrolase activity, acting on ester bonds"/>
    <property type="evidence" value="ECO:0007669"/>
    <property type="project" value="UniProtKB-ARBA"/>
</dbReference>
<feature type="region of interest" description="Disordered" evidence="1">
    <location>
        <begin position="188"/>
        <end position="210"/>
    </location>
</feature>